<evidence type="ECO:0000313" key="1">
    <source>
        <dbReference type="EMBL" id="BBO88192.1"/>
    </source>
</evidence>
<name>A0A5K8A6E7_9BACT</name>
<sequence>MGYGFLEWKNPPHYTALSGYEWIDDYLNAGEIQKEILFMREKKSEVRKVQASKRDMVARFKSSWEAYEQKRIAYLAKILRETNSGSRDPFSRLLHVTSRNPQWERVCTNVAWSDVKAAIDLIFAERTGETLTDAEREKRITELDQLIDELKGQLKESSPAGYFKIVRGEIAEDYRQTFITHWRHVQGQCNAPCGPHGVAISKSPPEEQDAYSRLGISSAISKNIGAKSPLPESQFEEIPRTWGM</sequence>
<proteinExistence type="predicted"/>
<dbReference type="Proteomes" id="UP000422108">
    <property type="component" value="Chromosome"/>
</dbReference>
<reference evidence="1 2" key="1">
    <citation type="submission" date="2019-11" db="EMBL/GenBank/DDBJ databases">
        <title>Comparative genomics of hydrocarbon-degrading Desulfosarcina strains.</title>
        <authorList>
            <person name="Watanabe M."/>
            <person name="Kojima H."/>
            <person name="Fukui M."/>
        </authorList>
    </citation>
    <scope>NUCLEOTIDE SEQUENCE [LARGE SCALE GENOMIC DNA]</scope>
    <source>
        <strain evidence="2">oXyS1</strain>
    </source>
</reference>
<dbReference type="EMBL" id="AP021879">
    <property type="protein sequence ID" value="BBO88192.1"/>
    <property type="molecule type" value="Genomic_DNA"/>
</dbReference>
<dbReference type="AlphaFoldDB" id="A0A5K8A6E7"/>
<gene>
    <name evidence="1" type="ORF">DSCOOX_13720</name>
</gene>
<accession>A0A5K8A6E7</accession>
<keyword evidence="2" id="KW-1185">Reference proteome</keyword>
<protein>
    <submittedName>
        <fullName evidence="1">Uncharacterized protein</fullName>
    </submittedName>
</protein>
<dbReference type="RefSeq" id="WP_155309521.1">
    <property type="nucleotide sequence ID" value="NZ_AP021879.1"/>
</dbReference>
<organism evidence="1 2">
    <name type="scientific">Desulfosarcina ovata subsp. ovata</name>
    <dbReference type="NCBI Taxonomy" id="2752305"/>
    <lineage>
        <taxon>Bacteria</taxon>
        <taxon>Pseudomonadati</taxon>
        <taxon>Thermodesulfobacteriota</taxon>
        <taxon>Desulfobacteria</taxon>
        <taxon>Desulfobacterales</taxon>
        <taxon>Desulfosarcinaceae</taxon>
        <taxon>Desulfosarcina</taxon>
    </lineage>
</organism>
<evidence type="ECO:0000313" key="2">
    <source>
        <dbReference type="Proteomes" id="UP000422108"/>
    </source>
</evidence>